<dbReference type="GO" id="GO:0044550">
    <property type="term" value="P:secondary metabolite biosynthetic process"/>
    <property type="evidence" value="ECO:0007669"/>
    <property type="project" value="TreeGrafter"/>
</dbReference>
<evidence type="ECO:0000313" key="6">
    <source>
        <dbReference type="Proteomes" id="UP000028725"/>
    </source>
</evidence>
<reference evidence="5 6" key="1">
    <citation type="submission" date="2014-04" db="EMBL/GenBank/DDBJ databases">
        <title>Genome assembly of Hyalangium minutum DSM 14724.</title>
        <authorList>
            <person name="Sharma G."/>
            <person name="Subramanian S."/>
        </authorList>
    </citation>
    <scope>NUCLEOTIDE SEQUENCE [LARGE SCALE GENOMIC DNA]</scope>
    <source>
        <strain evidence="5 6">DSM 14724</strain>
    </source>
</reference>
<dbReference type="InterPro" id="IPR016039">
    <property type="entry name" value="Thiolase-like"/>
</dbReference>
<sequence>MIVLEPRLGVKVLGHGRSWPGERPVSNAELLALDPEQQGRSPEALEALGRKLASRLGFSQRYLARMPRFDGAAPPPSEETSELLSLKAVRQALGVSGGSEVQAFIHGTTTTSRYTGSQAAAILGRLDSHASAWELKAGCSTSLASLHLAVALLGSGYRNVMVSCAETLSKVMNPELKETWFILADGGAALWLRREDASPDFEIRQCLYATDGMLVDLYTTPGKLPPDRETLAQGGYFMAGDGTRLREEALRRYKEMLRALFPEGRGLERIRWVVAHQINRKLIEQVCQESGLTGRLVWSADRFGNIGGASVLFSLSEALEQGLFEPGDEVLLMSVGGGLSYAMQHWVKC</sequence>
<dbReference type="Pfam" id="PF08545">
    <property type="entry name" value="ACP_syn_III"/>
    <property type="match status" value="1"/>
</dbReference>
<protein>
    <submittedName>
        <fullName evidence="5">3-oxoacyl-[acyl-carrier-protein] synthase, KASIII</fullName>
    </submittedName>
</protein>
<dbReference type="AlphaFoldDB" id="A0A085WKQ4"/>
<feature type="domain" description="Beta-ketoacyl-[acyl-carrier-protein] synthase III C-terminal" evidence="3">
    <location>
        <begin position="267"/>
        <end position="344"/>
    </location>
</feature>
<dbReference type="OrthoDB" id="5494184at2"/>
<dbReference type="PANTHER" id="PTHR34069:SF2">
    <property type="entry name" value="BETA-KETOACYL-[ACYL-CARRIER-PROTEIN] SYNTHASE III"/>
    <property type="match status" value="1"/>
</dbReference>
<dbReference type="Proteomes" id="UP000028725">
    <property type="component" value="Unassembled WGS sequence"/>
</dbReference>
<dbReference type="STRING" id="394096.DB31_7504"/>
<comment type="caution">
    <text evidence="5">The sequence shown here is derived from an EMBL/GenBank/DDBJ whole genome shotgun (WGS) entry which is preliminary data.</text>
</comment>
<name>A0A085WKQ4_9BACT</name>
<dbReference type="SUPFAM" id="SSF53901">
    <property type="entry name" value="Thiolase-like"/>
    <property type="match status" value="1"/>
</dbReference>
<dbReference type="EMBL" id="JMCB01000006">
    <property type="protein sequence ID" value="KFE68267.1"/>
    <property type="molecule type" value="Genomic_DNA"/>
</dbReference>
<dbReference type="RefSeq" id="WP_052420035.1">
    <property type="nucleotide sequence ID" value="NZ_JMCB01000006.1"/>
</dbReference>
<feature type="domain" description="Beta-ketoacyl-[acyl-carrier-protein] synthase III N-terminal" evidence="4">
    <location>
        <begin position="134"/>
        <end position="212"/>
    </location>
</feature>
<organism evidence="5 6">
    <name type="scientific">Hyalangium minutum</name>
    <dbReference type="NCBI Taxonomy" id="394096"/>
    <lineage>
        <taxon>Bacteria</taxon>
        <taxon>Pseudomonadati</taxon>
        <taxon>Myxococcota</taxon>
        <taxon>Myxococcia</taxon>
        <taxon>Myxococcales</taxon>
        <taxon>Cystobacterineae</taxon>
        <taxon>Archangiaceae</taxon>
        <taxon>Hyalangium</taxon>
    </lineage>
</organism>
<proteinExistence type="predicted"/>
<evidence type="ECO:0000259" key="4">
    <source>
        <dbReference type="Pfam" id="PF08545"/>
    </source>
</evidence>
<evidence type="ECO:0000256" key="1">
    <source>
        <dbReference type="ARBA" id="ARBA00022679"/>
    </source>
</evidence>
<keyword evidence="2" id="KW-0012">Acyltransferase</keyword>
<dbReference type="InterPro" id="IPR013747">
    <property type="entry name" value="ACP_syn_III_C"/>
</dbReference>
<keyword evidence="6" id="KW-1185">Reference proteome</keyword>
<evidence type="ECO:0000313" key="5">
    <source>
        <dbReference type="EMBL" id="KFE68267.1"/>
    </source>
</evidence>
<dbReference type="PATRIC" id="fig|394096.3.peg.3544"/>
<dbReference type="Pfam" id="PF08541">
    <property type="entry name" value="ACP_syn_III_C"/>
    <property type="match status" value="1"/>
</dbReference>
<gene>
    <name evidence="5" type="ORF">DB31_7504</name>
</gene>
<dbReference type="GO" id="GO:0004315">
    <property type="term" value="F:3-oxoacyl-[acyl-carrier-protein] synthase activity"/>
    <property type="evidence" value="ECO:0007669"/>
    <property type="project" value="InterPro"/>
</dbReference>
<accession>A0A085WKQ4</accession>
<keyword evidence="1" id="KW-0808">Transferase</keyword>
<evidence type="ECO:0000259" key="3">
    <source>
        <dbReference type="Pfam" id="PF08541"/>
    </source>
</evidence>
<dbReference type="GO" id="GO:0006633">
    <property type="term" value="P:fatty acid biosynthetic process"/>
    <property type="evidence" value="ECO:0007669"/>
    <property type="project" value="InterPro"/>
</dbReference>
<evidence type="ECO:0000256" key="2">
    <source>
        <dbReference type="ARBA" id="ARBA00023315"/>
    </source>
</evidence>
<dbReference type="Gene3D" id="3.40.47.10">
    <property type="match status" value="2"/>
</dbReference>
<dbReference type="PANTHER" id="PTHR34069">
    <property type="entry name" value="3-OXOACYL-[ACYL-CARRIER-PROTEIN] SYNTHASE 3"/>
    <property type="match status" value="1"/>
</dbReference>
<dbReference type="InterPro" id="IPR013751">
    <property type="entry name" value="ACP_syn_III_N"/>
</dbReference>